<keyword evidence="5" id="KW-0460">Magnesium</keyword>
<dbReference type="InterPro" id="IPR023214">
    <property type="entry name" value="HAD_sf"/>
</dbReference>
<dbReference type="InterPro" id="IPR036412">
    <property type="entry name" value="HAD-like_sf"/>
</dbReference>
<dbReference type="AlphaFoldDB" id="A0A014MDS3"/>
<comment type="pathway">
    <text evidence="1 5">Glycan biosynthesis; trehalose biosynthesis.</text>
</comment>
<comment type="caution">
    <text evidence="6">The sequence shown here is derived from an EMBL/GenBank/DDBJ whole genome shotgun (WGS) entry which is preliminary data.</text>
</comment>
<evidence type="ECO:0000313" key="6">
    <source>
        <dbReference type="EMBL" id="EXU76194.1"/>
    </source>
</evidence>
<gene>
    <name evidence="6" type="ORF">BG55_06950</name>
</gene>
<dbReference type="PANTHER" id="PTHR43768">
    <property type="entry name" value="TREHALOSE 6-PHOSPHATE PHOSPHATASE"/>
    <property type="match status" value="1"/>
</dbReference>
<dbReference type="GO" id="GO:0000287">
    <property type="term" value="F:magnesium ion binding"/>
    <property type="evidence" value="ECO:0007669"/>
    <property type="project" value="UniProtKB-ARBA"/>
</dbReference>
<dbReference type="PATRIC" id="fig|69222.5.peg.1428"/>
<accession>A0A014MDS3</accession>
<sequence>MNTQNGIGPDLSRKVRYAFFFDVDGTLATIQSRPDEVFIPEPVITSLAALAHVSEGALALVSGRPISELDALVAPLHLPLAGVHGAERRDASDRLERHTLPDEVAAALTSRLSEAMATMPGTQLETKGMAFALHYRRAEQYQSQVLTLAESMVARFPQLTLQPGKCVVEIKPKGVNKGAAIAAFMQQAPFSGRTPVFIGDDLTDEAAFTAVNAMDGISVKVGEGQTEAGYRLPDVAAVGHWLAQIRLKLDKDDTTSVRSQGYESFSGRI</sequence>
<keyword evidence="4 5" id="KW-0378">Hydrolase</keyword>
<dbReference type="Gene3D" id="3.40.50.1000">
    <property type="entry name" value="HAD superfamily/HAD-like"/>
    <property type="match status" value="1"/>
</dbReference>
<organism evidence="6 7">
    <name type="scientific">Erwinia mallotivora</name>
    <dbReference type="NCBI Taxonomy" id="69222"/>
    <lineage>
        <taxon>Bacteria</taxon>
        <taxon>Pseudomonadati</taxon>
        <taxon>Pseudomonadota</taxon>
        <taxon>Gammaproteobacteria</taxon>
        <taxon>Enterobacterales</taxon>
        <taxon>Erwiniaceae</taxon>
        <taxon>Erwinia</taxon>
    </lineage>
</organism>
<protein>
    <recommendedName>
        <fullName evidence="5">Trehalose 6-phosphate phosphatase</fullName>
        <ecNumber evidence="5">3.1.3.12</ecNumber>
    </recommendedName>
</protein>
<dbReference type="NCBIfam" id="TIGR01484">
    <property type="entry name" value="HAD-SF-IIB"/>
    <property type="match status" value="1"/>
</dbReference>
<dbReference type="Pfam" id="PF02358">
    <property type="entry name" value="Trehalose_PPase"/>
    <property type="match status" value="1"/>
</dbReference>
<proteinExistence type="inferred from homology"/>
<comment type="function">
    <text evidence="5">Removes the phosphate from trehalose 6-phosphate to produce free trehalose.</text>
</comment>
<dbReference type="InterPro" id="IPR003337">
    <property type="entry name" value="Trehalose_PPase"/>
</dbReference>
<evidence type="ECO:0000313" key="7">
    <source>
        <dbReference type="Proteomes" id="UP000019918"/>
    </source>
</evidence>
<dbReference type="InterPro" id="IPR006379">
    <property type="entry name" value="HAD-SF_hydro_IIB"/>
</dbReference>
<comment type="similarity">
    <text evidence="2 5">Belongs to the trehalose phosphatase family.</text>
</comment>
<dbReference type="GO" id="GO:0005992">
    <property type="term" value="P:trehalose biosynthetic process"/>
    <property type="evidence" value="ECO:0007669"/>
    <property type="project" value="UniProtKB-UniPathway"/>
</dbReference>
<dbReference type="EC" id="3.1.3.12" evidence="5"/>
<dbReference type="CDD" id="cd01627">
    <property type="entry name" value="HAD_TPP"/>
    <property type="match status" value="1"/>
</dbReference>
<dbReference type="SUPFAM" id="SSF56784">
    <property type="entry name" value="HAD-like"/>
    <property type="match status" value="1"/>
</dbReference>
<comment type="catalytic activity">
    <reaction evidence="5">
        <text>alpha,alpha-trehalose 6-phosphate + H2O = alpha,alpha-trehalose + phosphate</text>
        <dbReference type="Rhea" id="RHEA:23420"/>
        <dbReference type="ChEBI" id="CHEBI:15377"/>
        <dbReference type="ChEBI" id="CHEBI:16551"/>
        <dbReference type="ChEBI" id="CHEBI:43474"/>
        <dbReference type="ChEBI" id="CHEBI:58429"/>
        <dbReference type="EC" id="3.1.3.12"/>
    </reaction>
</comment>
<reference evidence="6 7" key="1">
    <citation type="submission" date="2014-02" db="EMBL/GenBank/DDBJ databases">
        <title>Draft genome of Erwinia mallotivora strain BT-MARDI, a papaya dieback pathogen.</title>
        <authorList>
            <person name="Redzuan R."/>
            <person name="Abu Bakar N."/>
            <person name="Badrun R."/>
            <person name="Mohd Raih M.F."/>
            <person name="Rozano L."/>
            <person name="Mat Amin N."/>
        </authorList>
    </citation>
    <scope>NUCLEOTIDE SEQUENCE [LARGE SCALE GENOMIC DNA]</scope>
    <source>
        <strain evidence="6 7">BT-MARDI</strain>
    </source>
</reference>
<comment type="cofactor">
    <cofactor evidence="5">
        <name>Mg(2+)</name>
        <dbReference type="ChEBI" id="CHEBI:18420"/>
    </cofactor>
</comment>
<dbReference type="STRING" id="69222.BG55_06950"/>
<dbReference type="NCBIfam" id="NF007560">
    <property type="entry name" value="PRK10187.1"/>
    <property type="match status" value="1"/>
</dbReference>
<dbReference type="GO" id="GO:0004805">
    <property type="term" value="F:trehalose-phosphatase activity"/>
    <property type="evidence" value="ECO:0007669"/>
    <property type="project" value="UniProtKB-EC"/>
</dbReference>
<evidence type="ECO:0000256" key="3">
    <source>
        <dbReference type="ARBA" id="ARBA00022723"/>
    </source>
</evidence>
<keyword evidence="7" id="KW-1185">Reference proteome</keyword>
<evidence type="ECO:0000256" key="1">
    <source>
        <dbReference type="ARBA" id="ARBA00005199"/>
    </source>
</evidence>
<keyword evidence="3 5" id="KW-0479">Metal-binding</keyword>
<evidence type="ECO:0000256" key="4">
    <source>
        <dbReference type="ARBA" id="ARBA00022801"/>
    </source>
</evidence>
<dbReference type="PANTHER" id="PTHR43768:SF3">
    <property type="entry name" value="TREHALOSE 6-PHOSPHATE PHOSPHATASE"/>
    <property type="match status" value="1"/>
</dbReference>
<dbReference type="InterPro" id="IPR044651">
    <property type="entry name" value="OTSB-like"/>
</dbReference>
<dbReference type="Gene3D" id="3.30.70.1020">
    <property type="entry name" value="Trehalose-6-phosphate phosphatase related protein, domain 2"/>
    <property type="match status" value="1"/>
</dbReference>
<dbReference type="EMBL" id="JFHN01000035">
    <property type="protein sequence ID" value="EXU76194.1"/>
    <property type="molecule type" value="Genomic_DNA"/>
</dbReference>
<evidence type="ECO:0000256" key="2">
    <source>
        <dbReference type="ARBA" id="ARBA00008770"/>
    </source>
</evidence>
<evidence type="ECO:0000256" key="5">
    <source>
        <dbReference type="RuleBase" id="RU361117"/>
    </source>
</evidence>
<name>A0A014MDS3_9GAMM</name>
<dbReference type="NCBIfam" id="TIGR00685">
    <property type="entry name" value="T6PP"/>
    <property type="match status" value="1"/>
</dbReference>
<dbReference type="UniPathway" id="UPA00299"/>
<dbReference type="Proteomes" id="UP000019918">
    <property type="component" value="Unassembled WGS sequence"/>
</dbReference>